<dbReference type="GO" id="GO:0000731">
    <property type="term" value="P:DNA synthesis involved in DNA repair"/>
    <property type="evidence" value="ECO:0007669"/>
    <property type="project" value="TreeGrafter"/>
</dbReference>
<gene>
    <name evidence="2" type="ORF">HZU75_04530</name>
</gene>
<dbReference type="InterPro" id="IPR027417">
    <property type="entry name" value="P-loop_NTPase"/>
</dbReference>
<dbReference type="InterPro" id="IPR038729">
    <property type="entry name" value="Rad50/SbcC_AAA"/>
</dbReference>
<proteinExistence type="predicted"/>
<dbReference type="KEGG" id="cfon:HZU75_04530"/>
<evidence type="ECO:0000313" key="3">
    <source>
        <dbReference type="Proteomes" id="UP000510822"/>
    </source>
</evidence>
<dbReference type="Proteomes" id="UP000510822">
    <property type="component" value="Chromosome"/>
</dbReference>
<dbReference type="AlphaFoldDB" id="A0A7D5V8U6"/>
<dbReference type="RefSeq" id="WP_180307988.1">
    <property type="nucleotide sequence ID" value="NZ_CP058952.1"/>
</dbReference>
<dbReference type="SUPFAM" id="SSF52540">
    <property type="entry name" value="P-loop containing nucleoside triphosphate hydrolases"/>
    <property type="match status" value="1"/>
</dbReference>
<dbReference type="GO" id="GO:0005524">
    <property type="term" value="F:ATP binding"/>
    <property type="evidence" value="ECO:0007669"/>
    <property type="project" value="InterPro"/>
</dbReference>
<dbReference type="GO" id="GO:0006302">
    <property type="term" value="P:double-strand break repair"/>
    <property type="evidence" value="ECO:0007669"/>
    <property type="project" value="InterPro"/>
</dbReference>
<name>A0A7D5V8U6_9NEIS</name>
<dbReference type="PANTHER" id="PTHR32182:SF23">
    <property type="entry name" value="ATP BINDING PROTEIN"/>
    <property type="match status" value="1"/>
</dbReference>
<dbReference type="Gene3D" id="3.40.50.300">
    <property type="entry name" value="P-loop containing nucleotide triphosphate hydrolases"/>
    <property type="match status" value="1"/>
</dbReference>
<dbReference type="EMBL" id="CP058952">
    <property type="protein sequence ID" value="QLI80854.1"/>
    <property type="molecule type" value="Genomic_DNA"/>
</dbReference>
<reference evidence="2 3" key="1">
    <citation type="journal article" date="2016" name="Int. J. Syst. Evol. Microbiol.">
        <title>Chitinibacter fontanus sp. nov., isolated from a spring.</title>
        <authorList>
            <person name="Sheu S.Y."/>
            <person name="Li Y.S."/>
            <person name="Young C.C."/>
            <person name="Chen W.M."/>
        </authorList>
    </citation>
    <scope>NUCLEOTIDE SEQUENCE [LARGE SCALE GENOMIC DNA]</scope>
    <source>
        <strain evidence="2 3">STM-7</strain>
    </source>
</reference>
<accession>A0A7D5V8U6</accession>
<organism evidence="2 3">
    <name type="scientific">Chitinibacter fontanus</name>
    <dbReference type="NCBI Taxonomy" id="1737446"/>
    <lineage>
        <taxon>Bacteria</taxon>
        <taxon>Pseudomonadati</taxon>
        <taxon>Pseudomonadota</taxon>
        <taxon>Betaproteobacteria</taxon>
        <taxon>Neisseriales</taxon>
        <taxon>Chitinibacteraceae</taxon>
        <taxon>Chitinibacter</taxon>
    </lineage>
</organism>
<dbReference type="Pfam" id="PF13476">
    <property type="entry name" value="AAA_23"/>
    <property type="match status" value="1"/>
</dbReference>
<keyword evidence="3" id="KW-1185">Reference proteome</keyword>
<feature type="domain" description="Rad50/SbcC-type AAA" evidence="1">
    <location>
        <begin position="5"/>
        <end position="160"/>
    </location>
</feature>
<protein>
    <submittedName>
        <fullName evidence="2">AAA family ATPase</fullName>
    </submittedName>
</protein>
<dbReference type="PANTHER" id="PTHR32182">
    <property type="entry name" value="DNA REPLICATION AND REPAIR PROTEIN RECF"/>
    <property type="match status" value="1"/>
</dbReference>
<evidence type="ECO:0000313" key="2">
    <source>
        <dbReference type="EMBL" id="QLI80854.1"/>
    </source>
</evidence>
<sequence length="455" mass="51194">MYLRQLSLRNFRCFESLEIDFHPNVTVLIASNGSGKTTVLDAARVALWPFVKGFDLGSQTGKGATIQISDVRLALQVNGNMEPQLPSKIEGNGKWNETEQPWLQTRERIKSGTNTLGDANTKKLTKFANYLEKRSRDDQDPVILPLVSYLGTSRLWFEGRFTSTAEDVALNTSDYSRTSGYLNCLSYSSSFKTFTAWYGWMFRSYREEQILAIENKESLSDTGKRFAIVIEVIKNAVDALVKEATGWHGLEYKASQNQQLVMTHERFGSMPVEMLSDGIRNAIAMVADLAFRAYKLNPHLGVNAALLTPGIAMIDEVDMFLHPAWQQTIIASLLSAFPKIQFIVSTHSPQVLSTVPSECIRILKDGKVYSAPPGSEGAEPGRLLKQVLGLEDARPFGNEATKELREYLSLVDKDQWDSPRAKELRQKLDARYQGNEPELQEADLRIENRKWELGE</sequence>
<dbReference type="GO" id="GO:0016887">
    <property type="term" value="F:ATP hydrolysis activity"/>
    <property type="evidence" value="ECO:0007669"/>
    <property type="project" value="InterPro"/>
</dbReference>
<evidence type="ECO:0000259" key="1">
    <source>
        <dbReference type="Pfam" id="PF13476"/>
    </source>
</evidence>